<keyword evidence="2" id="KW-0560">Oxidoreductase</keyword>
<sequence>MENKVVIVAGLGGIGNGLARRYFDEGARLVVGDLDNDTVSRVVAEVDPSGQRLVGVSLDGADEESVSSIVRLAVDTFGRLDGMHVNFTNAADAYLPGGVVELPLEAFDEVMRVNTRGFVICAKHAIPPMIEAGGGSIVFTASIDAYNGASTRVSYAMSKAAELALMRHIARRYGPKGIRANAIAPGLIWHYKFDDQWMPEGVVEQTRARQMLKSRFGNPNDVAALGALLLSDDGSFITAQTISVDGGVTFRP</sequence>
<reference evidence="3 4" key="1">
    <citation type="journal article" date="2019" name="Emerg. Microbes Infect.">
        <title>Comprehensive subspecies identification of 175 nontuberculous mycobacteria species based on 7547 genomic profiles.</title>
        <authorList>
            <person name="Matsumoto Y."/>
            <person name="Kinjo T."/>
            <person name="Motooka D."/>
            <person name="Nabeya D."/>
            <person name="Jung N."/>
            <person name="Uechi K."/>
            <person name="Horii T."/>
            <person name="Iida T."/>
            <person name="Fujita J."/>
            <person name="Nakamura S."/>
        </authorList>
    </citation>
    <scope>NUCLEOTIDE SEQUENCE [LARGE SCALE GENOMIC DNA]</scope>
    <source>
        <strain evidence="3 4">JCM 6375</strain>
    </source>
</reference>
<dbReference type="PANTHER" id="PTHR24321">
    <property type="entry name" value="DEHYDROGENASES, SHORT CHAIN"/>
    <property type="match status" value="1"/>
</dbReference>
<dbReference type="Gene3D" id="3.40.50.720">
    <property type="entry name" value="NAD(P)-binding Rossmann-like Domain"/>
    <property type="match status" value="1"/>
</dbReference>
<dbReference type="Pfam" id="PF13561">
    <property type="entry name" value="adh_short_C2"/>
    <property type="match status" value="1"/>
</dbReference>
<dbReference type="FunFam" id="3.40.50.720:FF:000084">
    <property type="entry name" value="Short-chain dehydrogenase reductase"/>
    <property type="match status" value="1"/>
</dbReference>
<evidence type="ECO:0000256" key="2">
    <source>
        <dbReference type="ARBA" id="ARBA00023002"/>
    </source>
</evidence>
<dbReference type="GO" id="GO:0016491">
    <property type="term" value="F:oxidoreductase activity"/>
    <property type="evidence" value="ECO:0007669"/>
    <property type="project" value="UniProtKB-KW"/>
</dbReference>
<comment type="similarity">
    <text evidence="1">Belongs to the short-chain dehydrogenases/reductases (SDR) family.</text>
</comment>
<keyword evidence="4" id="KW-1185">Reference proteome</keyword>
<dbReference type="PRINTS" id="PR00081">
    <property type="entry name" value="GDHRDH"/>
</dbReference>
<dbReference type="PANTHER" id="PTHR24321:SF8">
    <property type="entry name" value="ESTRADIOL 17-BETA-DEHYDROGENASE 8-RELATED"/>
    <property type="match status" value="1"/>
</dbReference>
<dbReference type="Proteomes" id="UP000466681">
    <property type="component" value="Chromosome"/>
</dbReference>
<dbReference type="EMBL" id="AP022560">
    <property type="protein sequence ID" value="BBX05173.1"/>
    <property type="molecule type" value="Genomic_DNA"/>
</dbReference>
<dbReference type="AlphaFoldDB" id="A0AAD1HGX1"/>
<proteinExistence type="inferred from homology"/>
<organism evidence="3 4">
    <name type="scientific">Mycolicibacterium moriokaense</name>
    <dbReference type="NCBI Taxonomy" id="39691"/>
    <lineage>
        <taxon>Bacteria</taxon>
        <taxon>Bacillati</taxon>
        <taxon>Actinomycetota</taxon>
        <taxon>Actinomycetes</taxon>
        <taxon>Mycobacteriales</taxon>
        <taxon>Mycobacteriaceae</taxon>
        <taxon>Mycolicibacterium</taxon>
    </lineage>
</organism>
<accession>A0AAD1HGX1</accession>
<evidence type="ECO:0000313" key="4">
    <source>
        <dbReference type="Proteomes" id="UP000466681"/>
    </source>
</evidence>
<evidence type="ECO:0000313" key="3">
    <source>
        <dbReference type="EMBL" id="BBX05173.1"/>
    </source>
</evidence>
<protein>
    <submittedName>
        <fullName evidence="3">Short-chain type dehydrogenase/reductase y4lA</fullName>
    </submittedName>
</protein>
<dbReference type="KEGG" id="mmor:MMOR_61090"/>
<gene>
    <name evidence="3" type="ORF">MMOR_61090</name>
</gene>
<dbReference type="InterPro" id="IPR002347">
    <property type="entry name" value="SDR_fam"/>
</dbReference>
<dbReference type="SUPFAM" id="SSF51735">
    <property type="entry name" value="NAD(P)-binding Rossmann-fold domains"/>
    <property type="match status" value="1"/>
</dbReference>
<evidence type="ECO:0000256" key="1">
    <source>
        <dbReference type="ARBA" id="ARBA00006484"/>
    </source>
</evidence>
<dbReference type="InterPro" id="IPR036291">
    <property type="entry name" value="NAD(P)-bd_dom_sf"/>
</dbReference>
<name>A0AAD1HGX1_9MYCO</name>